<accession>A0A437REU2</accession>
<dbReference type="SMART" id="SM00855">
    <property type="entry name" value="PGAM"/>
    <property type="match status" value="1"/>
</dbReference>
<organism evidence="2 3">
    <name type="scientific">Rubrivivax rivuli</name>
    <dbReference type="NCBI Taxonomy" id="1862385"/>
    <lineage>
        <taxon>Bacteria</taxon>
        <taxon>Pseudomonadati</taxon>
        <taxon>Pseudomonadota</taxon>
        <taxon>Betaproteobacteria</taxon>
        <taxon>Burkholderiales</taxon>
        <taxon>Sphaerotilaceae</taxon>
        <taxon>Rubrivivax</taxon>
    </lineage>
</organism>
<evidence type="ECO:0000313" key="2">
    <source>
        <dbReference type="EMBL" id="RVU45278.1"/>
    </source>
</evidence>
<protein>
    <submittedName>
        <fullName evidence="2">Histidine phosphatase family protein</fullName>
    </submittedName>
</protein>
<dbReference type="AlphaFoldDB" id="A0A437REU2"/>
<dbReference type="Gene3D" id="3.40.50.1240">
    <property type="entry name" value="Phosphoglycerate mutase-like"/>
    <property type="match status" value="1"/>
</dbReference>
<dbReference type="SUPFAM" id="SSF53254">
    <property type="entry name" value="Phosphoglycerate mutase-like"/>
    <property type="match status" value="1"/>
</dbReference>
<dbReference type="InterPro" id="IPR029033">
    <property type="entry name" value="His_PPase_superfam"/>
</dbReference>
<keyword evidence="3" id="KW-1185">Reference proteome</keyword>
<feature type="signal peptide" evidence="1">
    <location>
        <begin position="1"/>
        <end position="30"/>
    </location>
</feature>
<reference evidence="2 3" key="1">
    <citation type="submission" date="2019-01" db="EMBL/GenBank/DDBJ databases">
        <authorList>
            <person name="Chen W.-M."/>
        </authorList>
    </citation>
    <scope>NUCLEOTIDE SEQUENCE [LARGE SCALE GENOMIC DNA]</scope>
    <source>
        <strain evidence="2 3">KYPY4</strain>
    </source>
</reference>
<sequence>MTRKGRIPMTFSQTLGIGLLLGSLAGGATAAPDQVIVVRHAERAPEPKDDPALSAEGAERAELLAATLASAQVKTIITTHYRRTRETAAPLARQLGVTPTVLTIRRGDVPAHIEEVLAEVRKATGVVLVVGHSNTVAAIVAGLSSSQPAKLCETTFANLFVVTPGAAGAPALQLKYSKPDQPPEAGCQ</sequence>
<gene>
    <name evidence="2" type="ORF">EOE66_14150</name>
</gene>
<keyword evidence="1" id="KW-0732">Signal</keyword>
<comment type="caution">
    <text evidence="2">The sequence shown here is derived from an EMBL/GenBank/DDBJ whole genome shotgun (WGS) entry which is preliminary data.</text>
</comment>
<proteinExistence type="predicted"/>
<dbReference type="InterPro" id="IPR013078">
    <property type="entry name" value="His_Pase_superF_clade-1"/>
</dbReference>
<evidence type="ECO:0000256" key="1">
    <source>
        <dbReference type="SAM" id="SignalP"/>
    </source>
</evidence>
<evidence type="ECO:0000313" key="3">
    <source>
        <dbReference type="Proteomes" id="UP000285575"/>
    </source>
</evidence>
<dbReference type="Pfam" id="PF00300">
    <property type="entry name" value="His_Phos_1"/>
    <property type="match status" value="1"/>
</dbReference>
<dbReference type="CDD" id="cd07040">
    <property type="entry name" value="HP"/>
    <property type="match status" value="1"/>
</dbReference>
<dbReference type="EMBL" id="SACR01000004">
    <property type="protein sequence ID" value="RVU45278.1"/>
    <property type="molecule type" value="Genomic_DNA"/>
</dbReference>
<dbReference type="OrthoDB" id="3296006at2"/>
<name>A0A437REU2_9BURK</name>
<dbReference type="Proteomes" id="UP000285575">
    <property type="component" value="Unassembled WGS sequence"/>
</dbReference>
<feature type="chain" id="PRO_5019038683" evidence="1">
    <location>
        <begin position="31"/>
        <end position="188"/>
    </location>
</feature>